<proteinExistence type="predicted"/>
<dbReference type="AlphaFoldDB" id="A0A2D0NLP3"/>
<organism evidence="1 2">
    <name type="scientific">Flavilitoribacter nigricans (strain ATCC 23147 / DSM 23189 / NBRC 102662 / NCIMB 1420 / SS-2)</name>
    <name type="common">Lewinella nigricans</name>
    <dbReference type="NCBI Taxonomy" id="1122177"/>
    <lineage>
        <taxon>Bacteria</taxon>
        <taxon>Pseudomonadati</taxon>
        <taxon>Bacteroidota</taxon>
        <taxon>Saprospiria</taxon>
        <taxon>Saprospirales</taxon>
        <taxon>Lewinellaceae</taxon>
        <taxon>Flavilitoribacter</taxon>
    </lineage>
</organism>
<protein>
    <submittedName>
        <fullName evidence="1">Uncharacterized protein</fullName>
    </submittedName>
</protein>
<dbReference type="Proteomes" id="UP000223913">
    <property type="component" value="Unassembled WGS sequence"/>
</dbReference>
<comment type="caution">
    <text evidence="1">The sequence shown here is derived from an EMBL/GenBank/DDBJ whole genome shotgun (WGS) entry which is preliminary data.</text>
</comment>
<gene>
    <name evidence="1" type="ORF">CRP01_01765</name>
</gene>
<reference evidence="1 2" key="1">
    <citation type="submission" date="2017-10" db="EMBL/GenBank/DDBJ databases">
        <title>The draft genome sequence of Lewinella nigricans NBRC 102662.</title>
        <authorList>
            <person name="Wang K."/>
        </authorList>
    </citation>
    <scope>NUCLEOTIDE SEQUENCE [LARGE SCALE GENOMIC DNA]</scope>
    <source>
        <strain evidence="1 2">NBRC 102662</strain>
    </source>
</reference>
<evidence type="ECO:0000313" key="1">
    <source>
        <dbReference type="EMBL" id="PHN08663.1"/>
    </source>
</evidence>
<accession>A0A2D0NLP3</accession>
<name>A0A2D0NLP3_FLAN2</name>
<evidence type="ECO:0000313" key="2">
    <source>
        <dbReference type="Proteomes" id="UP000223913"/>
    </source>
</evidence>
<keyword evidence="2" id="KW-1185">Reference proteome</keyword>
<dbReference type="EMBL" id="PDUD01000001">
    <property type="protein sequence ID" value="PHN08663.1"/>
    <property type="molecule type" value="Genomic_DNA"/>
</dbReference>
<sequence>MLIPSKVICALFGWIPIGGSYGFNRSRSPRTDGYQYISIKFFNQAFKASIMKKLSLLALSLFLVVGTMSAQNPHINKKDQAGVVADWSTEIVCFSGVVAGNGNASSVTAYLEVAVDAETLCYNPAGGAKDDVGVPGHQSFTVKGEAQTFDCKNGKANLQNVCAALNIEVSCPNWKWTGVVEDVHILSVSLIINGKTLDVTNFYH</sequence>